<feature type="domain" description="HAMP" evidence="7">
    <location>
        <begin position="208"/>
        <end position="260"/>
    </location>
</feature>
<dbReference type="Gene3D" id="6.10.340.10">
    <property type="match status" value="1"/>
</dbReference>
<dbReference type="Pfam" id="PF12729">
    <property type="entry name" value="4HB_MCP_1"/>
    <property type="match status" value="1"/>
</dbReference>
<keyword evidence="5" id="KW-0812">Transmembrane</keyword>
<keyword evidence="5" id="KW-0472">Membrane</keyword>
<evidence type="ECO:0000313" key="8">
    <source>
        <dbReference type="EMBL" id="MBC5717992.1"/>
    </source>
</evidence>
<keyword evidence="3" id="KW-0807">Transducer</keyword>
<proteinExistence type="inferred from homology"/>
<feature type="region of interest" description="Disordered" evidence="4">
    <location>
        <begin position="561"/>
        <end position="598"/>
    </location>
</feature>
<feature type="compositionally biased region" description="Low complexity" evidence="4">
    <location>
        <begin position="581"/>
        <end position="592"/>
    </location>
</feature>
<dbReference type="InterPro" id="IPR024478">
    <property type="entry name" value="HlyB_4HB_MCP"/>
</dbReference>
<evidence type="ECO:0000313" key="9">
    <source>
        <dbReference type="Proteomes" id="UP000602260"/>
    </source>
</evidence>
<dbReference type="RefSeq" id="WP_186879117.1">
    <property type="nucleotide sequence ID" value="NZ_JACOPN010000008.1"/>
</dbReference>
<sequence length="598" mass="63770">MKDMKIKKRLISGFLFVIVISVAIIIAALMQMNAQRANYNDILKYEVAANDLLTEIRLNANIAARNVRDMALKPGDSSNSELESRVNELLSDMDAQLKELEDIYPLDQAQLQDYITTVNKWGDELPAILNAINRGDGATAVSLIKNSCTPQLNAMATKAEAINDLLSQAQDDAVKAQERSSLISLGVILAVMAVAIILVLGTAFKLVKGIMEPTEEVRKALMGFSKGELDIPVNYESKNELGDMCNALRSSQDTLSAVIEDICYLLGEMANGNFDVRSRATDKYVGALGAVLESIRKINSNLSDTLAQIDMSAEQVSSGSEQVSTGAQALAQGATEQASAVEELSATITEISDNAKKNAENGEMAMRQSQEAGSLVSESSKYMEEMVEAMGNISQSSQEIGRIISTIENIAFQTNILALNAAVEAARAGSAGKGFAVVADEVRNLATKSDQAAKATKELIDHSIESVQGGNEIVKKVSEALSKTVEASNLSMNSLQEITKAVEAEAESIAQVTEGIDQISAVVQTNSATSEESAAASEELSSQASLMKELMMKFTLRSDKSYGTTSSRADAPADASTESYAADSASGHRAAANSFSKY</sequence>
<dbReference type="PANTHER" id="PTHR43531">
    <property type="entry name" value="PROTEIN ICFG"/>
    <property type="match status" value="1"/>
</dbReference>
<dbReference type="EMBL" id="JACOPN010000008">
    <property type="protein sequence ID" value="MBC5717992.1"/>
    <property type="molecule type" value="Genomic_DNA"/>
</dbReference>
<dbReference type="SMART" id="SM00283">
    <property type="entry name" value="MA"/>
    <property type="match status" value="1"/>
</dbReference>
<dbReference type="AlphaFoldDB" id="A0A8J6M5D8"/>
<evidence type="ECO:0000256" key="1">
    <source>
        <dbReference type="ARBA" id="ARBA00022500"/>
    </source>
</evidence>
<organism evidence="8 9">
    <name type="scientific">Flintibacter faecis</name>
    <dbReference type="NCBI Taxonomy" id="2763047"/>
    <lineage>
        <taxon>Bacteria</taxon>
        <taxon>Bacillati</taxon>
        <taxon>Bacillota</taxon>
        <taxon>Clostridia</taxon>
        <taxon>Eubacteriales</taxon>
        <taxon>Flintibacter</taxon>
    </lineage>
</organism>
<dbReference type="InterPro" id="IPR003660">
    <property type="entry name" value="HAMP_dom"/>
</dbReference>
<keyword evidence="1" id="KW-0145">Chemotaxis</keyword>
<evidence type="ECO:0000256" key="4">
    <source>
        <dbReference type="SAM" id="MobiDB-lite"/>
    </source>
</evidence>
<name>A0A8J6M5D8_9FIRM</name>
<evidence type="ECO:0000256" key="2">
    <source>
        <dbReference type="ARBA" id="ARBA00029447"/>
    </source>
</evidence>
<dbReference type="CDD" id="cd11386">
    <property type="entry name" value="MCP_signal"/>
    <property type="match status" value="1"/>
</dbReference>
<dbReference type="Gene3D" id="1.10.287.950">
    <property type="entry name" value="Methyl-accepting chemotaxis protein"/>
    <property type="match status" value="1"/>
</dbReference>
<dbReference type="Pfam" id="PF00015">
    <property type="entry name" value="MCPsignal"/>
    <property type="match status" value="1"/>
</dbReference>
<dbReference type="GO" id="GO:0005886">
    <property type="term" value="C:plasma membrane"/>
    <property type="evidence" value="ECO:0007669"/>
    <property type="project" value="TreeGrafter"/>
</dbReference>
<evidence type="ECO:0000256" key="3">
    <source>
        <dbReference type="PROSITE-ProRule" id="PRU00284"/>
    </source>
</evidence>
<evidence type="ECO:0000256" key="5">
    <source>
        <dbReference type="SAM" id="Phobius"/>
    </source>
</evidence>
<dbReference type="InterPro" id="IPR004089">
    <property type="entry name" value="MCPsignal_dom"/>
</dbReference>
<dbReference type="GO" id="GO:0004888">
    <property type="term" value="F:transmembrane signaling receptor activity"/>
    <property type="evidence" value="ECO:0007669"/>
    <property type="project" value="TreeGrafter"/>
</dbReference>
<dbReference type="Proteomes" id="UP000602260">
    <property type="component" value="Unassembled WGS sequence"/>
</dbReference>
<feature type="domain" description="Methyl-accepting transducer" evidence="6">
    <location>
        <begin position="312"/>
        <end position="541"/>
    </location>
</feature>
<dbReference type="GO" id="GO:0006935">
    <property type="term" value="P:chemotaxis"/>
    <property type="evidence" value="ECO:0007669"/>
    <property type="project" value="UniProtKB-KW"/>
</dbReference>
<evidence type="ECO:0000259" key="7">
    <source>
        <dbReference type="PROSITE" id="PS50885"/>
    </source>
</evidence>
<protein>
    <submittedName>
        <fullName evidence="8">MCP four helix bundle domain-containing protein</fullName>
    </submittedName>
</protein>
<dbReference type="SUPFAM" id="SSF58104">
    <property type="entry name" value="Methyl-accepting chemotaxis protein (MCP) signaling domain"/>
    <property type="match status" value="1"/>
</dbReference>
<dbReference type="InterPro" id="IPR051310">
    <property type="entry name" value="MCP_chemotaxis"/>
</dbReference>
<feature type="transmembrane region" description="Helical" evidence="5">
    <location>
        <begin position="12"/>
        <end position="30"/>
    </location>
</feature>
<dbReference type="PROSITE" id="PS50111">
    <property type="entry name" value="CHEMOTAXIS_TRANSDUC_2"/>
    <property type="match status" value="1"/>
</dbReference>
<reference evidence="8" key="1">
    <citation type="submission" date="2020-08" db="EMBL/GenBank/DDBJ databases">
        <title>Genome public.</title>
        <authorList>
            <person name="Liu C."/>
            <person name="Sun Q."/>
        </authorList>
    </citation>
    <scope>NUCLEOTIDE SEQUENCE</scope>
    <source>
        <strain evidence="8">BX5</strain>
    </source>
</reference>
<dbReference type="PANTHER" id="PTHR43531:SF11">
    <property type="entry name" value="METHYL-ACCEPTING CHEMOTAXIS PROTEIN 3"/>
    <property type="match status" value="1"/>
</dbReference>
<keyword evidence="9" id="KW-1185">Reference proteome</keyword>
<gene>
    <name evidence="8" type="ORF">H8S55_11805</name>
</gene>
<keyword evidence="5" id="KW-1133">Transmembrane helix</keyword>
<comment type="caution">
    <text evidence="8">The sequence shown here is derived from an EMBL/GenBank/DDBJ whole genome shotgun (WGS) entry which is preliminary data.</text>
</comment>
<comment type="similarity">
    <text evidence="2">Belongs to the methyl-accepting chemotaxis (MCP) protein family.</text>
</comment>
<evidence type="ECO:0000259" key="6">
    <source>
        <dbReference type="PROSITE" id="PS50111"/>
    </source>
</evidence>
<accession>A0A8J6M5D8</accession>
<feature type="transmembrane region" description="Helical" evidence="5">
    <location>
        <begin position="182"/>
        <end position="204"/>
    </location>
</feature>
<dbReference type="GO" id="GO:0007165">
    <property type="term" value="P:signal transduction"/>
    <property type="evidence" value="ECO:0007669"/>
    <property type="project" value="UniProtKB-KW"/>
</dbReference>
<dbReference type="PROSITE" id="PS50885">
    <property type="entry name" value="HAMP"/>
    <property type="match status" value="1"/>
</dbReference>